<dbReference type="EMBL" id="BTGU01000022">
    <property type="protein sequence ID" value="GMN46205.1"/>
    <property type="molecule type" value="Genomic_DNA"/>
</dbReference>
<name>A0AA88A5R1_FICCA</name>
<evidence type="ECO:0000313" key="3">
    <source>
        <dbReference type="Proteomes" id="UP001187192"/>
    </source>
</evidence>
<gene>
    <name evidence="2" type="ORF">TIFTF001_015399</name>
</gene>
<proteinExistence type="predicted"/>
<keyword evidence="3" id="KW-1185">Reference proteome</keyword>
<accession>A0AA88A5R1</accession>
<evidence type="ECO:0000313" key="2">
    <source>
        <dbReference type="EMBL" id="GMN46205.1"/>
    </source>
</evidence>
<protein>
    <submittedName>
        <fullName evidence="2">Uncharacterized protein</fullName>
    </submittedName>
</protein>
<evidence type="ECO:0000256" key="1">
    <source>
        <dbReference type="SAM" id="MobiDB-lite"/>
    </source>
</evidence>
<feature type="region of interest" description="Disordered" evidence="1">
    <location>
        <begin position="206"/>
        <end position="231"/>
    </location>
</feature>
<dbReference type="Proteomes" id="UP001187192">
    <property type="component" value="Unassembled WGS sequence"/>
</dbReference>
<comment type="caution">
    <text evidence="2">The sequence shown here is derived from an EMBL/GenBank/DDBJ whole genome shotgun (WGS) entry which is preliminary data.</text>
</comment>
<dbReference type="AlphaFoldDB" id="A0AA88A5R1"/>
<organism evidence="2 3">
    <name type="scientific">Ficus carica</name>
    <name type="common">Common fig</name>
    <dbReference type="NCBI Taxonomy" id="3494"/>
    <lineage>
        <taxon>Eukaryota</taxon>
        <taxon>Viridiplantae</taxon>
        <taxon>Streptophyta</taxon>
        <taxon>Embryophyta</taxon>
        <taxon>Tracheophyta</taxon>
        <taxon>Spermatophyta</taxon>
        <taxon>Magnoliopsida</taxon>
        <taxon>eudicotyledons</taxon>
        <taxon>Gunneridae</taxon>
        <taxon>Pentapetalae</taxon>
        <taxon>rosids</taxon>
        <taxon>fabids</taxon>
        <taxon>Rosales</taxon>
        <taxon>Moraceae</taxon>
        <taxon>Ficeae</taxon>
        <taxon>Ficus</taxon>
    </lineage>
</organism>
<feature type="region of interest" description="Disordered" evidence="1">
    <location>
        <begin position="71"/>
        <end position="90"/>
    </location>
</feature>
<reference evidence="2" key="1">
    <citation type="submission" date="2023-07" db="EMBL/GenBank/DDBJ databases">
        <title>draft genome sequence of fig (Ficus carica).</title>
        <authorList>
            <person name="Takahashi T."/>
            <person name="Nishimura K."/>
        </authorList>
    </citation>
    <scope>NUCLEOTIDE SEQUENCE</scope>
</reference>
<sequence>MDDWLEEDVDTWRATVGGKRGCMDEWAGGLHSQSWAVDEAIRRPGVHTGWTTWILSDPHNVTCGLRGDRRGLSGAKPRHRRGEAKASGLGWSRTSERVLQNSGPGWSRQGPRDMANQVGGRGACPVTVCWRGMLMGVKCGASGRAVTPVAEKSGGVQPAVSAKTERAQRVGQVAGLCARHVVGSYPVRGMRAKRGRNLGRASRVAFGKDSGDSQVDLGQPEGHGGSLPRLSSTVVSHCGASRGAALSH</sequence>